<dbReference type="EMBL" id="ABJD02000103">
    <property type="protein sequence ID" value="EDU57987.1"/>
    <property type="molecule type" value="Genomic_DNA"/>
</dbReference>
<dbReference type="InterPro" id="IPR000259">
    <property type="entry name" value="Adhesion_dom_fimbrial"/>
</dbReference>
<evidence type="ECO:0000259" key="6">
    <source>
        <dbReference type="Pfam" id="PF00419"/>
    </source>
</evidence>
<organism evidence="7 8">
    <name type="scientific">Providencia stuartii ATCC 25827</name>
    <dbReference type="NCBI Taxonomy" id="471874"/>
    <lineage>
        <taxon>Bacteria</taxon>
        <taxon>Pseudomonadati</taxon>
        <taxon>Pseudomonadota</taxon>
        <taxon>Gammaproteobacteria</taxon>
        <taxon>Enterobacterales</taxon>
        <taxon>Morganellaceae</taxon>
        <taxon>Providencia</taxon>
    </lineage>
</organism>
<evidence type="ECO:0000256" key="3">
    <source>
        <dbReference type="ARBA" id="ARBA00022729"/>
    </source>
</evidence>
<reference evidence="8" key="1">
    <citation type="submission" date="2008-04" db="EMBL/GenBank/DDBJ databases">
        <title>Draft genome sequence of Providencia stuartii (ATCC 25827).</title>
        <authorList>
            <person name="Sudarsanam P."/>
            <person name="Ley R."/>
            <person name="Guruge J."/>
            <person name="Turnbaugh P.J."/>
            <person name="Mahowald M."/>
            <person name="Liep D."/>
            <person name="Gordon J."/>
        </authorList>
    </citation>
    <scope>NUCLEOTIDE SEQUENCE [LARGE SCALE GENOMIC DNA]</scope>
    <source>
        <strain evidence="8">ATCC 25827</strain>
    </source>
</reference>
<dbReference type="PANTHER" id="PTHR33420:SF3">
    <property type="entry name" value="FIMBRIAL SUBUNIT ELFA"/>
    <property type="match status" value="1"/>
</dbReference>
<dbReference type="InterPro" id="IPR036937">
    <property type="entry name" value="Adhesion_dom_fimbrial_sf"/>
</dbReference>
<comment type="caution">
    <text evidence="7">The sequence shown here is derived from an EMBL/GenBank/DDBJ whole genome shotgun (WGS) entry which is preliminary data.</text>
</comment>
<evidence type="ECO:0000256" key="4">
    <source>
        <dbReference type="ARBA" id="ARBA00023263"/>
    </source>
</evidence>
<reference evidence="8" key="2">
    <citation type="submission" date="2008-04" db="EMBL/GenBank/DDBJ databases">
        <title>Draft genome sequence of Providencia stuartii(ATCC 25827).</title>
        <authorList>
            <person name="Sudarsanam P."/>
            <person name="Ley R."/>
            <person name="Guruge J."/>
            <person name="Turnbaugh P.J."/>
            <person name="Mahowald M."/>
            <person name="Liep D."/>
            <person name="Gordon J."/>
        </authorList>
    </citation>
    <scope>NUCLEOTIDE SEQUENCE [LARGE SCALE GENOMIC DNA]</scope>
    <source>
        <strain evidence="8">ATCC 25827</strain>
    </source>
</reference>
<dbReference type="AlphaFoldDB" id="A0AA86YX01"/>
<dbReference type="Proteomes" id="UP000004506">
    <property type="component" value="Unassembled WGS sequence"/>
</dbReference>
<dbReference type="GeneID" id="93517667"/>
<dbReference type="GO" id="GO:0009289">
    <property type="term" value="C:pilus"/>
    <property type="evidence" value="ECO:0007669"/>
    <property type="project" value="UniProtKB-SubCell"/>
</dbReference>
<evidence type="ECO:0000313" key="7">
    <source>
        <dbReference type="EMBL" id="EDU57987.1"/>
    </source>
</evidence>
<evidence type="ECO:0000313" key="8">
    <source>
        <dbReference type="Proteomes" id="UP000004506"/>
    </source>
</evidence>
<evidence type="ECO:0000256" key="2">
    <source>
        <dbReference type="ARBA" id="ARBA00006671"/>
    </source>
</evidence>
<comment type="subcellular location">
    <subcellularLocation>
        <location evidence="1">Fimbrium</location>
    </subcellularLocation>
</comment>
<evidence type="ECO:0000256" key="1">
    <source>
        <dbReference type="ARBA" id="ARBA00004561"/>
    </source>
</evidence>
<feature type="signal peptide" evidence="5">
    <location>
        <begin position="1"/>
        <end position="25"/>
    </location>
</feature>
<dbReference type="Pfam" id="PF00419">
    <property type="entry name" value="Fimbrial"/>
    <property type="match status" value="1"/>
</dbReference>
<proteinExistence type="inferred from homology"/>
<dbReference type="InterPro" id="IPR050263">
    <property type="entry name" value="Bact_Fimbrial_Adh_Pro"/>
</dbReference>
<protein>
    <submittedName>
        <fullName evidence="7">Fimbrial protein</fullName>
    </submittedName>
</protein>
<comment type="similarity">
    <text evidence="2">Belongs to the fimbrial protein family.</text>
</comment>
<dbReference type="SUPFAM" id="SSF49401">
    <property type="entry name" value="Bacterial adhesins"/>
    <property type="match status" value="1"/>
</dbReference>
<dbReference type="RefSeq" id="WP_004925932.1">
    <property type="nucleotide sequence ID" value="NZ_DS607679.1"/>
</dbReference>
<sequence length="189" mass="21167">MNFKRNNLIFAVTLGVCMLFGNANAKDKEGVDIEFNVTVPKNTCDILIEGTSQNVIDFGSIALARLKSDSAEGKVKLPFSIKLAECKNNDFANNYITLDGNYVVENNGFLDDPGERTFAIRISDKETATQADDVFFDKNKNKIWTNIQENVMEKQFYAYLMCKNGVKDCASDANIGQFKSTFTLTYMVD</sequence>
<dbReference type="GO" id="GO:0043709">
    <property type="term" value="P:cell adhesion involved in single-species biofilm formation"/>
    <property type="evidence" value="ECO:0007669"/>
    <property type="project" value="TreeGrafter"/>
</dbReference>
<gene>
    <name evidence="7" type="ORF">PROSTU_04039</name>
</gene>
<dbReference type="InterPro" id="IPR008966">
    <property type="entry name" value="Adhesion_dom_sf"/>
</dbReference>
<keyword evidence="3 5" id="KW-0732">Signal</keyword>
<dbReference type="Gene3D" id="2.60.40.1090">
    <property type="entry name" value="Fimbrial-type adhesion domain"/>
    <property type="match status" value="1"/>
</dbReference>
<feature type="chain" id="PRO_5041689676" evidence="5">
    <location>
        <begin position="26"/>
        <end position="189"/>
    </location>
</feature>
<feature type="domain" description="Fimbrial-type adhesion" evidence="6">
    <location>
        <begin position="33"/>
        <end position="162"/>
    </location>
</feature>
<reference evidence="7 8" key="3">
    <citation type="submission" date="2008-05" db="EMBL/GenBank/DDBJ databases">
        <authorList>
            <person name="Fulton L."/>
            <person name="Clifton S."/>
            <person name="Fulton B."/>
            <person name="Xu J."/>
            <person name="Minx P."/>
            <person name="Pepin K.H."/>
            <person name="Johnson M."/>
            <person name="Thiruvilangam P."/>
            <person name="Bhonagiri V."/>
            <person name="Nash W.E."/>
            <person name="Mardis E.R."/>
            <person name="Wilson R.K."/>
        </authorList>
    </citation>
    <scope>NUCLEOTIDE SEQUENCE [LARGE SCALE GENOMIC DNA]</scope>
    <source>
        <strain evidence="7 8">ATCC 25827</strain>
    </source>
</reference>
<dbReference type="PANTHER" id="PTHR33420">
    <property type="entry name" value="FIMBRIAL SUBUNIT ELFA-RELATED"/>
    <property type="match status" value="1"/>
</dbReference>
<evidence type="ECO:0000256" key="5">
    <source>
        <dbReference type="SAM" id="SignalP"/>
    </source>
</evidence>
<keyword evidence="4" id="KW-0281">Fimbrium</keyword>
<name>A0AA86YX01_PROST</name>
<accession>A0AA86YX01</accession>